<dbReference type="EMBL" id="UINC01054377">
    <property type="protein sequence ID" value="SVB72006.1"/>
    <property type="molecule type" value="Genomic_DNA"/>
</dbReference>
<evidence type="ECO:0000313" key="1">
    <source>
        <dbReference type="EMBL" id="SVB72006.1"/>
    </source>
</evidence>
<sequence>MSSDADLIRLQQEVIEKQRAAISKMQSGIKTVGDDNQRLAKIVDLMEEYYQKRIYERDWTISLN</sequence>
<reference evidence="1" key="1">
    <citation type="submission" date="2018-05" db="EMBL/GenBank/DDBJ databases">
        <authorList>
            <person name="Lanie J.A."/>
            <person name="Ng W.-L."/>
            <person name="Kazmierczak K.M."/>
            <person name="Andrzejewski T.M."/>
            <person name="Davidsen T.M."/>
            <person name="Wayne K.J."/>
            <person name="Tettelin H."/>
            <person name="Glass J.I."/>
            <person name="Rusch D."/>
            <person name="Podicherti R."/>
            <person name="Tsui H.-C.T."/>
            <person name="Winkler M.E."/>
        </authorList>
    </citation>
    <scope>NUCLEOTIDE SEQUENCE</scope>
</reference>
<name>A0A382G9S9_9ZZZZ</name>
<proteinExistence type="predicted"/>
<organism evidence="1">
    <name type="scientific">marine metagenome</name>
    <dbReference type="NCBI Taxonomy" id="408172"/>
    <lineage>
        <taxon>unclassified sequences</taxon>
        <taxon>metagenomes</taxon>
        <taxon>ecological metagenomes</taxon>
    </lineage>
</organism>
<dbReference type="AlphaFoldDB" id="A0A382G9S9"/>
<protein>
    <submittedName>
        <fullName evidence="1">Uncharacterized protein</fullName>
    </submittedName>
</protein>
<accession>A0A382G9S9</accession>
<gene>
    <name evidence="1" type="ORF">METZ01_LOCUS224860</name>
</gene>